<name>A0ABP0SYL0_9DINO</name>
<sequence length="217" mass="24017">MSMPLLALGMDMEIIVEGQAYIGCSLSQVFKQLHFCLCTNCVDQIPCETMSRSTHASAHQCLMFSCTWETVHSDRPLYGRSELEICRFGVLCSGTGCLALIFAMPLLSVSLQEPVSPALKLVRAARPVLRGVQWLANRVLGEYPAHGLLFALLFWPVGWLARLYFASATAATLRQTRKILTLGTCPKPNHSVVVTLPMPSTGRRRSEDCTLFLSLLR</sequence>
<evidence type="ECO:0000313" key="3">
    <source>
        <dbReference type="Proteomes" id="UP001642484"/>
    </source>
</evidence>
<gene>
    <name evidence="2" type="ORF">CCMP2556_LOCUS54678</name>
</gene>
<keyword evidence="1" id="KW-1133">Transmembrane helix</keyword>
<evidence type="ECO:0000256" key="1">
    <source>
        <dbReference type="SAM" id="Phobius"/>
    </source>
</evidence>
<keyword evidence="1" id="KW-0812">Transmembrane</keyword>
<dbReference type="Proteomes" id="UP001642484">
    <property type="component" value="Unassembled WGS sequence"/>
</dbReference>
<feature type="transmembrane region" description="Helical" evidence="1">
    <location>
        <begin position="85"/>
        <end position="107"/>
    </location>
</feature>
<accession>A0ABP0SYL0</accession>
<comment type="caution">
    <text evidence="2">The sequence shown here is derived from an EMBL/GenBank/DDBJ whole genome shotgun (WGS) entry which is preliminary data.</text>
</comment>
<reference evidence="2 3" key="1">
    <citation type="submission" date="2024-02" db="EMBL/GenBank/DDBJ databases">
        <authorList>
            <person name="Chen Y."/>
            <person name="Shah S."/>
            <person name="Dougan E. K."/>
            <person name="Thang M."/>
            <person name="Chan C."/>
        </authorList>
    </citation>
    <scope>NUCLEOTIDE SEQUENCE [LARGE SCALE GENOMIC DNA]</scope>
</reference>
<dbReference type="EMBL" id="CAXAMN010028657">
    <property type="protein sequence ID" value="CAK9117329.1"/>
    <property type="molecule type" value="Genomic_DNA"/>
</dbReference>
<feature type="transmembrane region" description="Helical" evidence="1">
    <location>
        <begin position="143"/>
        <end position="165"/>
    </location>
</feature>
<organism evidence="2 3">
    <name type="scientific">Durusdinium trenchii</name>
    <dbReference type="NCBI Taxonomy" id="1381693"/>
    <lineage>
        <taxon>Eukaryota</taxon>
        <taxon>Sar</taxon>
        <taxon>Alveolata</taxon>
        <taxon>Dinophyceae</taxon>
        <taxon>Suessiales</taxon>
        <taxon>Symbiodiniaceae</taxon>
        <taxon>Durusdinium</taxon>
    </lineage>
</organism>
<keyword evidence="1" id="KW-0472">Membrane</keyword>
<keyword evidence="3" id="KW-1185">Reference proteome</keyword>
<proteinExistence type="predicted"/>
<protein>
    <submittedName>
        <fullName evidence="2">Uncharacterized protein</fullName>
    </submittedName>
</protein>
<evidence type="ECO:0000313" key="2">
    <source>
        <dbReference type="EMBL" id="CAK9117329.1"/>
    </source>
</evidence>